<proteinExistence type="predicted"/>
<dbReference type="EMBL" id="UOGJ01000096">
    <property type="protein sequence ID" value="VAX36442.1"/>
    <property type="molecule type" value="Genomic_DNA"/>
</dbReference>
<accession>A0A3B1D6X4</accession>
<sequence length="59" mass="6799">MAITNIKEDLISIAEHISPQASYTDVMYELYVRMKIVKGKQAADEGRVMSHEDVKKRFL</sequence>
<protein>
    <submittedName>
        <fullName evidence="1">Uncharacterized protein</fullName>
    </submittedName>
</protein>
<name>A0A3B1D6X4_9ZZZZ</name>
<dbReference type="AlphaFoldDB" id="A0A3B1D6X4"/>
<reference evidence="1" key="1">
    <citation type="submission" date="2018-06" db="EMBL/GenBank/DDBJ databases">
        <authorList>
            <person name="Zhirakovskaya E."/>
        </authorList>
    </citation>
    <scope>NUCLEOTIDE SEQUENCE</scope>
</reference>
<organism evidence="1">
    <name type="scientific">hydrothermal vent metagenome</name>
    <dbReference type="NCBI Taxonomy" id="652676"/>
    <lineage>
        <taxon>unclassified sequences</taxon>
        <taxon>metagenomes</taxon>
        <taxon>ecological metagenomes</taxon>
    </lineage>
</organism>
<gene>
    <name evidence="1" type="ORF">MNBD_UNCLBAC01-484</name>
</gene>
<evidence type="ECO:0000313" key="1">
    <source>
        <dbReference type="EMBL" id="VAX36442.1"/>
    </source>
</evidence>